<feature type="compositionally biased region" description="Low complexity" evidence="1">
    <location>
        <begin position="30"/>
        <end position="45"/>
    </location>
</feature>
<accession>A0A409XRQ7</accession>
<dbReference type="PANTHER" id="PTHR19959:SF119">
    <property type="entry name" value="FUNGAL LIPASE-LIKE DOMAIN-CONTAINING PROTEIN"/>
    <property type="match status" value="1"/>
</dbReference>
<evidence type="ECO:0000256" key="1">
    <source>
        <dbReference type="SAM" id="MobiDB-lite"/>
    </source>
</evidence>
<evidence type="ECO:0000259" key="2">
    <source>
        <dbReference type="Pfam" id="PF12770"/>
    </source>
</evidence>
<dbReference type="SUPFAM" id="SSF81901">
    <property type="entry name" value="HCP-like"/>
    <property type="match status" value="3"/>
</dbReference>
<organism evidence="3 4">
    <name type="scientific">Psilocybe cyanescens</name>
    <dbReference type="NCBI Taxonomy" id="93625"/>
    <lineage>
        <taxon>Eukaryota</taxon>
        <taxon>Fungi</taxon>
        <taxon>Dikarya</taxon>
        <taxon>Basidiomycota</taxon>
        <taxon>Agaricomycotina</taxon>
        <taxon>Agaricomycetes</taxon>
        <taxon>Agaricomycetidae</taxon>
        <taxon>Agaricales</taxon>
        <taxon>Agaricineae</taxon>
        <taxon>Strophariaceae</taxon>
        <taxon>Psilocybe</taxon>
    </lineage>
</organism>
<dbReference type="Pfam" id="PF12770">
    <property type="entry name" value="CHAT"/>
    <property type="match status" value="1"/>
</dbReference>
<feature type="domain" description="CHAT" evidence="2">
    <location>
        <begin position="1120"/>
        <end position="1399"/>
    </location>
</feature>
<dbReference type="InParanoid" id="A0A409XRQ7"/>
<dbReference type="InterPro" id="IPR024983">
    <property type="entry name" value="CHAT_dom"/>
</dbReference>
<name>A0A409XRQ7_PSICY</name>
<proteinExistence type="predicted"/>
<comment type="caution">
    <text evidence="3">The sequence shown here is derived from an EMBL/GenBank/DDBJ whole genome shotgun (WGS) entry which is preliminary data.</text>
</comment>
<dbReference type="EMBL" id="NHYD01000776">
    <property type="protein sequence ID" value="PPQ93376.1"/>
    <property type="molecule type" value="Genomic_DNA"/>
</dbReference>
<keyword evidence="4" id="KW-1185">Reference proteome</keyword>
<dbReference type="Gene3D" id="1.25.40.10">
    <property type="entry name" value="Tetratricopeptide repeat domain"/>
    <property type="match status" value="3"/>
</dbReference>
<evidence type="ECO:0000313" key="3">
    <source>
        <dbReference type="EMBL" id="PPQ93376.1"/>
    </source>
</evidence>
<feature type="region of interest" description="Disordered" evidence="1">
    <location>
        <begin position="1"/>
        <end position="45"/>
    </location>
</feature>
<gene>
    <name evidence="3" type="ORF">CVT25_007085</name>
</gene>
<reference evidence="3 4" key="1">
    <citation type="journal article" date="2018" name="Evol. Lett.">
        <title>Horizontal gene cluster transfer increased hallucinogenic mushroom diversity.</title>
        <authorList>
            <person name="Reynolds H.T."/>
            <person name="Vijayakumar V."/>
            <person name="Gluck-Thaler E."/>
            <person name="Korotkin H.B."/>
            <person name="Matheny P.B."/>
            <person name="Slot J.C."/>
        </authorList>
    </citation>
    <scope>NUCLEOTIDE SEQUENCE [LARGE SCALE GENOMIC DNA]</scope>
    <source>
        <strain evidence="3 4">2631</strain>
    </source>
</reference>
<evidence type="ECO:0000313" key="4">
    <source>
        <dbReference type="Proteomes" id="UP000283269"/>
    </source>
</evidence>
<dbReference type="OrthoDB" id="9991317at2759"/>
<dbReference type="PANTHER" id="PTHR19959">
    <property type="entry name" value="KINESIN LIGHT CHAIN"/>
    <property type="match status" value="1"/>
</dbReference>
<dbReference type="InterPro" id="IPR011990">
    <property type="entry name" value="TPR-like_helical_dom_sf"/>
</dbReference>
<feature type="compositionally biased region" description="Basic and acidic residues" evidence="1">
    <location>
        <begin position="1"/>
        <end position="11"/>
    </location>
</feature>
<dbReference type="Pfam" id="PF13374">
    <property type="entry name" value="TPR_10"/>
    <property type="match status" value="3"/>
</dbReference>
<dbReference type="Proteomes" id="UP000283269">
    <property type="component" value="Unassembled WGS sequence"/>
</dbReference>
<dbReference type="STRING" id="93625.A0A409XRQ7"/>
<protein>
    <recommendedName>
        <fullName evidence="2">CHAT domain-containing protein</fullName>
    </recommendedName>
</protein>
<sequence length="1400" mass="157263">MIESLPDDKVDASPSKSQDLIPSKFTYHGESNSAESSAQESPPFSVKRCTADIDGNTPIAIDNLIDEEEASEMVALATSLMAECKAELSLSNLDTAIFLFRQVFDSLPVTHPLQIDAMTYLESALGVRLMYTNQIEDLMEYASLRLPMPDQVISPNQDTTAIMQEDEGDTRDTLELANEILITFRKSTSLHVLNTVIFLVQQSLPHLSFRSTTRFIALTTLVDGLYARFNHFHDTTGSDLDEAISSLEDAMICRTEKARQHSFTNTWMQFCGLLIERFNLMGDISDRLTVLALAEAENTENTRTATRAHQQFPSAVELYEKFAKSGDMGELNTVVTLCREAIAEMPQRTENYIAGVHNLATLLAVRFEHDGQQSDLDEAICFYRQAVEPRLSPHPDRYMSLYSLANILQTRFDQRGEQSDLDEVISLNREALELRLAPHPERSNPLNNLANALQRRFDERGERSDLDEAISLHRQALKLRLAPHLERSTSLHNLAITLRTRFDQTDEQSDLDEVISLHREALELRLAPHPERHTSLSELANALQRRFDERGELSDLDETISLQRKALELRLTPHPDRFISLTHLANALATKFNEGGERSDLDEAIFLNRQALELCLAPHPERSASLNNLAITLRERFDQTGARSDLDEAIVLNREALELRLAPHPERFASLISLANSLGTRFDQTGERSDLDEAIFLNRQALELRLVPNSKRFMPITSLAISLRQRFDQTGARSDLDEAIFLHRQALKLLLAPHPHRSDSLFNLAVTLHIRFGQTGEQNDLDETITLHRQALDLQHATHRNRSISLGNLANALYTRLNQRGEQIDLDEMMSVLSTAAQNLFQPPSDRLKFAKAWIYLAIRSQHSSAIHAYETALQALPQLAALSLDVQSRQKALTMGTDGLARDASIYAILSGNLDKAIEFLEAGRGIFWSQVLSLRSPFDQLRNIAPNGPELADRLQDIANELEKGSHCDATAELLDNRKKLFIDQEASRLNRLNEEWEQNILKVRELDGFHDFLLPPRLSSLKPAASEHPVIFLIENNVLSHCLIMTSTNIHHIPLPNLHTPILKILVNSVRMASSQSVIPRSFIDQTRDTMIKFLGEERGISFENDGGGSDGTFKSVLKMLWDELVKPVIDCLNIKKCDDLPVLQWCPTGLFTFLPIHAAGNYDSAVAIDCSPDYFISSYTPTVAALLSEPSAPTTERFRMMAVIESQQLASTKDELNKIRQYVSRDALVELGVPGSPAEIEDVASRLSTVSVVHFACHGMQNSLKPLDSGLKLSDGLLRISRIMKEKMPNGSLAFLCACETAMGDQNIPDEAMSLAACLLFSGFRRVVATMWEMMDRDGPTIVDAFYRELFRGPNGKLAREPDVTKSAYALHIAVKELRSQKVSFRRWVPFIHMGK</sequence>